<gene>
    <name evidence="9" type="primary">infB</name>
    <name evidence="14" type="ORF">EVJ47_08425</name>
</gene>
<dbReference type="Gene3D" id="2.40.30.10">
    <property type="entry name" value="Translation factors"/>
    <property type="match status" value="2"/>
</dbReference>
<evidence type="ECO:0000256" key="1">
    <source>
        <dbReference type="ARBA" id="ARBA00004496"/>
    </source>
</evidence>
<keyword evidence="4 9" id="KW-0963">Cytoplasm</keyword>
<dbReference type="HAMAP" id="MF_00100_B">
    <property type="entry name" value="IF_2_B"/>
    <property type="match status" value="1"/>
</dbReference>
<dbReference type="CDD" id="cd01887">
    <property type="entry name" value="IF2_eIF5B"/>
    <property type="match status" value="1"/>
</dbReference>
<dbReference type="InterPro" id="IPR027417">
    <property type="entry name" value="P-loop_NTPase"/>
</dbReference>
<proteinExistence type="inferred from homology"/>
<dbReference type="PROSITE" id="PS01176">
    <property type="entry name" value="IF2"/>
    <property type="match status" value="1"/>
</dbReference>
<evidence type="ECO:0000313" key="15">
    <source>
        <dbReference type="Proteomes" id="UP000320813"/>
    </source>
</evidence>
<dbReference type="NCBIfam" id="TIGR00487">
    <property type="entry name" value="IF-2"/>
    <property type="match status" value="1"/>
</dbReference>
<dbReference type="GO" id="GO:0005525">
    <property type="term" value="F:GTP binding"/>
    <property type="evidence" value="ECO:0007669"/>
    <property type="project" value="UniProtKB-KW"/>
</dbReference>
<dbReference type="InterPro" id="IPR004161">
    <property type="entry name" value="EFTu-like_2"/>
</dbReference>
<dbReference type="CDD" id="cd03692">
    <property type="entry name" value="mtIF2_IVc"/>
    <property type="match status" value="1"/>
</dbReference>
<dbReference type="PANTHER" id="PTHR43381">
    <property type="entry name" value="TRANSLATION INITIATION FACTOR IF-2-RELATED"/>
    <property type="match status" value="1"/>
</dbReference>
<evidence type="ECO:0000256" key="6">
    <source>
        <dbReference type="ARBA" id="ARBA00022741"/>
    </source>
</evidence>
<dbReference type="Pfam" id="PF11987">
    <property type="entry name" value="IF-2"/>
    <property type="match status" value="1"/>
</dbReference>
<protein>
    <recommendedName>
        <fullName evidence="3 9">Translation initiation factor IF-2</fullName>
    </recommendedName>
</protein>
<dbReference type="Pfam" id="PF04760">
    <property type="entry name" value="IF2_N"/>
    <property type="match status" value="1"/>
</dbReference>
<evidence type="ECO:0000256" key="11">
    <source>
        <dbReference type="RuleBase" id="RU000645"/>
    </source>
</evidence>
<evidence type="ECO:0000256" key="2">
    <source>
        <dbReference type="ARBA" id="ARBA00007733"/>
    </source>
</evidence>
<dbReference type="AlphaFoldDB" id="A0A519B9I5"/>
<feature type="binding site" evidence="9">
    <location>
        <begin position="352"/>
        <end position="356"/>
    </location>
    <ligand>
        <name>GTP</name>
        <dbReference type="ChEBI" id="CHEBI:37565"/>
    </ligand>
</feature>
<dbReference type="FunFam" id="2.40.30.10:FF:000007">
    <property type="entry name" value="Translation initiation factor IF-2"/>
    <property type="match status" value="1"/>
</dbReference>
<dbReference type="Gene3D" id="3.40.50.10050">
    <property type="entry name" value="Translation initiation factor IF- 2, domain 3"/>
    <property type="match status" value="1"/>
</dbReference>
<dbReference type="GO" id="GO:0003743">
    <property type="term" value="F:translation initiation factor activity"/>
    <property type="evidence" value="ECO:0007669"/>
    <property type="project" value="UniProtKB-UniRule"/>
</dbReference>
<evidence type="ECO:0000259" key="13">
    <source>
        <dbReference type="PROSITE" id="PS51722"/>
    </source>
</evidence>
<reference evidence="14 15" key="1">
    <citation type="submission" date="2019-01" db="EMBL/GenBank/DDBJ databases">
        <title>Insights into ecological role of a new deltaproteobacterial order Candidatus Sinidesulfobacterales (Sva0485) by metagenomics and metatranscriptomics.</title>
        <authorList>
            <person name="Tan S."/>
            <person name="Liu J."/>
            <person name="Fang Y."/>
            <person name="Hedlund B.P."/>
            <person name="Lian Z.H."/>
            <person name="Huang L.Y."/>
            <person name="Li J.T."/>
            <person name="Huang L.N."/>
            <person name="Li W.J."/>
            <person name="Jiang H.C."/>
            <person name="Dong H.L."/>
            <person name="Shu W.S."/>
        </authorList>
    </citation>
    <scope>NUCLEOTIDE SEQUENCE [LARGE SCALE GENOMIC DNA]</scope>
    <source>
        <strain evidence="14">AP3</strain>
    </source>
</reference>
<feature type="binding site" evidence="9">
    <location>
        <begin position="406"/>
        <end position="409"/>
    </location>
    <ligand>
        <name>GTP</name>
        <dbReference type="ChEBI" id="CHEBI:37565"/>
    </ligand>
</feature>
<dbReference type="Pfam" id="PF00009">
    <property type="entry name" value="GTP_EFTU"/>
    <property type="match status" value="1"/>
</dbReference>
<dbReference type="FunFam" id="3.40.50.300:FF:000019">
    <property type="entry name" value="Translation initiation factor IF-2"/>
    <property type="match status" value="1"/>
</dbReference>
<sequence length="804" mass="87627">MNNSARTEEKKMEERRVSKGVIRRRASKVEEAEIAVSPATPAISAETEGSAKKVSQEISKAALQIEKAVKPEAVKEPAVEAAARQNTVSKQDLKKQKPAKDNIAAFKKGNEKKEPKRHIAGAGDVLSVVKTLDIDKVKHISEEGPESQASPKKIGKKDEFKKVSPIKFNKNEKFVDTSEESEYFAHRRHKKRFKSNRGVQQISQLQQVIPEKRASKKVIKINSGITVNDLSQAMGVKASEVIRKLMDVGIITTINQAIDIDAASLIATEYGYTVENVSFNEAFALEESPDSPESLIHRAPVVTVMGHVDHGKTSLLDAIRKTNVTSNEAGGITQHIGAYSVKVDDSMVTFLDTPGHEAFTEMRARGASITDIVVLVVAADDGVMPQTVEAINHAKAANVPIIVAINKIDKPGANPAKIKNSLMEFGLVSEDLGGTTLYANVSAKTGQGLKELLELIILQSEILELKANPDKLARGTVIEAKLDKGRGPVATVLIQSGTLHVNDSAVCGLYYVKVRAMADYKGAKIEKAGPSTPIELFGLEGVPSPGDNFIALKDEKEAKRISLERQLKYREVELSSTAKTTLEGLYLKIKSGGIKELRLIVKTDVSGSMEALIQSFNKLSTLKVKVNVIHSGASAITESDVMLAKATNSIIIAFNVRPEPKALILSENEGIEIRYYNIIYDAVKDIKDAMEGLLAPVEKEKITGKAEVRDVFSVPKVGTVAGSFILSGTIKRSSNARLLRDNVVIYTGHINSLKRFKEDVKEVQVNFECGILLENFNDIKAGDIIEAYEIEYIKQTLESSSNEA</sequence>
<evidence type="ECO:0000313" key="14">
    <source>
        <dbReference type="EMBL" id="RZD13945.1"/>
    </source>
</evidence>
<dbReference type="InterPro" id="IPR009000">
    <property type="entry name" value="Transl_B-barrel_sf"/>
</dbReference>
<keyword evidence="5 9" id="KW-0396">Initiation factor</keyword>
<keyword evidence="7 9" id="KW-0648">Protein biosynthesis</keyword>
<keyword evidence="6 9" id="KW-0547">Nucleotide-binding</keyword>
<feature type="compositionally biased region" description="Basic and acidic residues" evidence="12">
    <location>
        <begin position="91"/>
        <end position="100"/>
    </location>
</feature>
<dbReference type="SUPFAM" id="SSF50447">
    <property type="entry name" value="Translation proteins"/>
    <property type="match status" value="2"/>
</dbReference>
<comment type="similarity">
    <text evidence="2 9 10">Belongs to the TRAFAC class translation factor GTPase superfamily. Classic translation factor GTPase family. IF-2 subfamily.</text>
</comment>
<comment type="subcellular location">
    <subcellularLocation>
        <location evidence="1 9 11">Cytoplasm</location>
    </subcellularLocation>
</comment>
<dbReference type="FunFam" id="3.40.50.10050:FF:000001">
    <property type="entry name" value="Translation initiation factor IF-2"/>
    <property type="match status" value="1"/>
</dbReference>
<evidence type="ECO:0000256" key="8">
    <source>
        <dbReference type="ARBA" id="ARBA00023134"/>
    </source>
</evidence>
<accession>A0A519B9I5</accession>
<dbReference type="InterPro" id="IPR000178">
    <property type="entry name" value="TF_IF2_bacterial-like"/>
</dbReference>
<dbReference type="EMBL" id="SGBD01000005">
    <property type="protein sequence ID" value="RZD13945.1"/>
    <property type="molecule type" value="Genomic_DNA"/>
</dbReference>
<evidence type="ECO:0000256" key="9">
    <source>
        <dbReference type="HAMAP-Rule" id="MF_00100"/>
    </source>
</evidence>
<evidence type="ECO:0000256" key="10">
    <source>
        <dbReference type="RuleBase" id="RU000644"/>
    </source>
</evidence>
<dbReference type="Pfam" id="PF03144">
    <property type="entry name" value="GTP_EFTU_D2"/>
    <property type="match status" value="1"/>
</dbReference>
<feature type="binding site" evidence="9">
    <location>
        <begin position="306"/>
        <end position="313"/>
    </location>
    <ligand>
        <name>GTP</name>
        <dbReference type="ChEBI" id="CHEBI:37565"/>
    </ligand>
</feature>
<dbReference type="PANTHER" id="PTHR43381:SF5">
    <property type="entry name" value="TR-TYPE G DOMAIN-CONTAINING PROTEIN"/>
    <property type="match status" value="1"/>
</dbReference>
<evidence type="ECO:0000256" key="4">
    <source>
        <dbReference type="ARBA" id="ARBA00022490"/>
    </source>
</evidence>
<feature type="region of interest" description="G-domain" evidence="9">
    <location>
        <begin position="300"/>
        <end position="448"/>
    </location>
</feature>
<dbReference type="CDD" id="cd03702">
    <property type="entry name" value="IF2_mtIF2_II"/>
    <property type="match status" value="1"/>
</dbReference>
<dbReference type="InterPro" id="IPR036925">
    <property type="entry name" value="TIF_IF2_dom3_sf"/>
</dbReference>
<evidence type="ECO:0000256" key="3">
    <source>
        <dbReference type="ARBA" id="ARBA00020675"/>
    </source>
</evidence>
<dbReference type="GO" id="GO:0005829">
    <property type="term" value="C:cytosol"/>
    <property type="evidence" value="ECO:0007669"/>
    <property type="project" value="TreeGrafter"/>
</dbReference>
<dbReference type="InterPro" id="IPR044145">
    <property type="entry name" value="IF2_II"/>
</dbReference>
<dbReference type="InterPro" id="IPR005225">
    <property type="entry name" value="Small_GTP-bd"/>
</dbReference>
<dbReference type="Proteomes" id="UP000320813">
    <property type="component" value="Unassembled WGS sequence"/>
</dbReference>
<evidence type="ECO:0000256" key="12">
    <source>
        <dbReference type="SAM" id="MobiDB-lite"/>
    </source>
</evidence>
<dbReference type="NCBIfam" id="TIGR00231">
    <property type="entry name" value="small_GTP"/>
    <property type="match status" value="1"/>
</dbReference>
<name>A0A519B9I5_9DELT</name>
<dbReference type="InterPro" id="IPR006847">
    <property type="entry name" value="IF2_N"/>
</dbReference>
<dbReference type="Pfam" id="PF22042">
    <property type="entry name" value="EF-G_D2"/>
    <property type="match status" value="1"/>
</dbReference>
<feature type="region of interest" description="Disordered" evidence="12">
    <location>
        <begin position="83"/>
        <end position="117"/>
    </location>
</feature>
<dbReference type="Gene3D" id="3.40.50.300">
    <property type="entry name" value="P-loop containing nucleotide triphosphate hydrolases"/>
    <property type="match status" value="1"/>
</dbReference>
<keyword evidence="8 9" id="KW-0342">GTP-binding</keyword>
<dbReference type="GO" id="GO:0003924">
    <property type="term" value="F:GTPase activity"/>
    <property type="evidence" value="ECO:0007669"/>
    <property type="project" value="UniProtKB-UniRule"/>
</dbReference>
<organism evidence="14 15">
    <name type="scientific">Candidatus Acidulodesulfobacterium ferriphilum</name>
    <dbReference type="NCBI Taxonomy" id="2597223"/>
    <lineage>
        <taxon>Bacteria</taxon>
        <taxon>Deltaproteobacteria</taxon>
        <taxon>Candidatus Acidulodesulfobacterales</taxon>
        <taxon>Candidatus Acidulodesulfobacterium</taxon>
    </lineage>
</organism>
<feature type="domain" description="Tr-type G" evidence="13">
    <location>
        <begin position="297"/>
        <end position="464"/>
    </location>
</feature>
<dbReference type="FunFam" id="2.40.30.10:FF:000008">
    <property type="entry name" value="Translation initiation factor IF-2"/>
    <property type="match status" value="1"/>
</dbReference>
<dbReference type="InterPro" id="IPR053905">
    <property type="entry name" value="EF-G-like_DII"/>
</dbReference>
<dbReference type="InterPro" id="IPR000795">
    <property type="entry name" value="T_Tr_GTP-bd_dom"/>
</dbReference>
<dbReference type="InterPro" id="IPR023115">
    <property type="entry name" value="TIF_IF2_dom3"/>
</dbReference>
<dbReference type="PROSITE" id="PS51722">
    <property type="entry name" value="G_TR_2"/>
    <property type="match status" value="1"/>
</dbReference>
<comment type="function">
    <text evidence="9 10">One of the essential components for the initiation of protein synthesis. Protects formylmethionyl-tRNA from spontaneous hydrolysis and promotes its binding to the 30S ribosomal subunits. Also involved in the hydrolysis of GTP during the formation of the 70S ribosomal complex.</text>
</comment>
<dbReference type="SUPFAM" id="SSF52156">
    <property type="entry name" value="Initiation factor IF2/eIF5b, domain 3"/>
    <property type="match status" value="1"/>
</dbReference>
<evidence type="ECO:0000256" key="5">
    <source>
        <dbReference type="ARBA" id="ARBA00022540"/>
    </source>
</evidence>
<comment type="caution">
    <text evidence="14">The sequence shown here is derived from an EMBL/GenBank/DDBJ whole genome shotgun (WGS) entry which is preliminary data.</text>
</comment>
<evidence type="ECO:0000256" key="7">
    <source>
        <dbReference type="ARBA" id="ARBA00022917"/>
    </source>
</evidence>
<dbReference type="SUPFAM" id="SSF52540">
    <property type="entry name" value="P-loop containing nucleoside triphosphate hydrolases"/>
    <property type="match status" value="1"/>
</dbReference>
<dbReference type="InterPro" id="IPR015760">
    <property type="entry name" value="TIF_IF2"/>
</dbReference>